<dbReference type="Proteomes" id="UP000028488">
    <property type="component" value="Chromosome"/>
</dbReference>
<accession>A0A076EIT4</accession>
<dbReference type="InterPro" id="IPR052741">
    <property type="entry name" value="Mitochondrial_HTD2"/>
</dbReference>
<dbReference type="AlphaFoldDB" id="A0A076EIT4"/>
<reference evidence="1 2" key="1">
    <citation type="submission" date="2014-07" db="EMBL/GenBank/DDBJ databases">
        <title>Genome Sequence of Rhodococcus opacus Strain R7, a Biodegrader of Mono- and Polycyclic Aromatic Hydrocarbons.</title>
        <authorList>
            <person name="Di Gennaro P."/>
            <person name="Zampolli J."/>
            <person name="Presti I."/>
            <person name="Cappelletti M."/>
            <person name="D'Ursi P."/>
            <person name="Orro A."/>
            <person name="Mezzelani A."/>
            <person name="Milanesi L."/>
        </authorList>
    </citation>
    <scope>NUCLEOTIDE SEQUENCE [LARGE SCALE GENOMIC DNA]</scope>
    <source>
        <strain evidence="1 2">R7</strain>
    </source>
</reference>
<dbReference type="GO" id="GO:0019171">
    <property type="term" value="F:(3R)-hydroxyacyl-[acyl-carrier-protein] dehydratase activity"/>
    <property type="evidence" value="ECO:0007669"/>
    <property type="project" value="TreeGrafter"/>
</dbReference>
<dbReference type="EMBL" id="CP008947">
    <property type="protein sequence ID" value="AII03394.1"/>
    <property type="molecule type" value="Genomic_DNA"/>
</dbReference>
<name>A0A076EIT4_RHOOP</name>
<organism evidence="1 2">
    <name type="scientific">Rhodococcus opacus</name>
    <name type="common">Nocardia opaca</name>
    <dbReference type="NCBI Taxonomy" id="37919"/>
    <lineage>
        <taxon>Bacteria</taxon>
        <taxon>Bacillati</taxon>
        <taxon>Actinomycetota</taxon>
        <taxon>Actinomycetes</taxon>
        <taxon>Mycobacteriales</taxon>
        <taxon>Nocardiaceae</taxon>
        <taxon>Rhodococcus</taxon>
    </lineage>
</organism>
<proteinExistence type="predicted"/>
<dbReference type="SUPFAM" id="SSF54637">
    <property type="entry name" value="Thioesterase/thiol ester dehydrase-isomerase"/>
    <property type="match status" value="1"/>
</dbReference>
<dbReference type="PANTHER" id="PTHR28152">
    <property type="entry name" value="HYDROXYACYL-THIOESTER DEHYDRATASE TYPE 2, MITOCHONDRIAL"/>
    <property type="match status" value="1"/>
</dbReference>
<dbReference type="PANTHER" id="PTHR28152:SF1">
    <property type="entry name" value="HYDROXYACYL-THIOESTER DEHYDRATASE TYPE 2, MITOCHONDRIAL"/>
    <property type="match status" value="1"/>
</dbReference>
<dbReference type="eggNOG" id="COG3777">
    <property type="taxonomic scope" value="Bacteria"/>
</dbReference>
<dbReference type="Gene3D" id="3.10.129.10">
    <property type="entry name" value="Hotdog Thioesterase"/>
    <property type="match status" value="1"/>
</dbReference>
<sequence length="256" mass="28157">MLCPGPAIELAMLLGLPDRPPDKDAALPPLWHWVYLPERPNRADLGEDGLPTHGSLVPSPSTGSRRLLAGGTVEFIYELRIGRSATRRSVVAGRQTKAGRSGGLVFTTIVHEIVQNGRICIRERQDVVDVPPRSVAGAQGDRPTEVVGPDSVEVSIDPVVLFRFSAAAGVSHRIHWDEKYAQEVEGYPGLVVQGPLQTILMAEGLRARRQQAPRALEYRYLAPLIANKRMFICWNGAEAYVQDGTGRRTAWARVRE</sequence>
<protein>
    <recommendedName>
        <fullName evidence="3">N-terminal of MaoC-like dehydratase domain-containing protein</fullName>
    </recommendedName>
</protein>
<evidence type="ECO:0000313" key="1">
    <source>
        <dbReference type="EMBL" id="AII03394.1"/>
    </source>
</evidence>
<gene>
    <name evidence="1" type="ORF">EP51_01600</name>
</gene>
<dbReference type="InterPro" id="IPR029069">
    <property type="entry name" value="HotDog_dom_sf"/>
</dbReference>
<evidence type="ECO:0008006" key="3">
    <source>
        <dbReference type="Google" id="ProtNLM"/>
    </source>
</evidence>
<evidence type="ECO:0000313" key="2">
    <source>
        <dbReference type="Proteomes" id="UP000028488"/>
    </source>
</evidence>